<sequence>MTTDQTQHASIEFSGTLLLFNNVQCLLFGGAPPVYAIVGMMLISYCTYAKRLQLGPLHGRRSQRTPGQLDGYPARQHVDVLPELKTLVFRELKDNAASIVDNAERYHKFCNQNGQCKGYTTRSSSGVSRYSSMSAFSSGISPRTSARTTTTARSKLAEYVGVSWAVSNNMLFLLVARPFMPNGEARQWAAASRDLHGLVWLETDVQYAKLGHLGCICEWLPLFCGMSSFGVLRPEPDDADAGDDKKEKDPEALSCCMTLPDT</sequence>
<keyword evidence="1" id="KW-0812">Transmembrane</keyword>
<proteinExistence type="predicted"/>
<feature type="transmembrane region" description="Helical" evidence="1">
    <location>
        <begin position="26"/>
        <end position="48"/>
    </location>
</feature>
<evidence type="ECO:0000313" key="3">
    <source>
        <dbReference type="Proteomes" id="UP000729402"/>
    </source>
</evidence>
<evidence type="ECO:0000256" key="1">
    <source>
        <dbReference type="SAM" id="Phobius"/>
    </source>
</evidence>
<keyword evidence="1" id="KW-1133">Transmembrane helix</keyword>
<evidence type="ECO:0000313" key="2">
    <source>
        <dbReference type="EMBL" id="KAG8078203.1"/>
    </source>
</evidence>
<keyword evidence="1" id="KW-0472">Membrane</keyword>
<organism evidence="2 3">
    <name type="scientific">Zizania palustris</name>
    <name type="common">Northern wild rice</name>
    <dbReference type="NCBI Taxonomy" id="103762"/>
    <lineage>
        <taxon>Eukaryota</taxon>
        <taxon>Viridiplantae</taxon>
        <taxon>Streptophyta</taxon>
        <taxon>Embryophyta</taxon>
        <taxon>Tracheophyta</taxon>
        <taxon>Spermatophyta</taxon>
        <taxon>Magnoliopsida</taxon>
        <taxon>Liliopsida</taxon>
        <taxon>Poales</taxon>
        <taxon>Poaceae</taxon>
        <taxon>BOP clade</taxon>
        <taxon>Oryzoideae</taxon>
        <taxon>Oryzeae</taxon>
        <taxon>Zizaniinae</taxon>
        <taxon>Zizania</taxon>
    </lineage>
</organism>
<accession>A0A8J5TCD9</accession>
<reference evidence="2" key="1">
    <citation type="journal article" date="2021" name="bioRxiv">
        <title>Whole Genome Assembly and Annotation of Northern Wild Rice, Zizania palustris L., Supports a Whole Genome Duplication in the Zizania Genus.</title>
        <authorList>
            <person name="Haas M."/>
            <person name="Kono T."/>
            <person name="Macchietto M."/>
            <person name="Millas R."/>
            <person name="McGilp L."/>
            <person name="Shao M."/>
            <person name="Duquette J."/>
            <person name="Hirsch C.N."/>
            <person name="Kimball J."/>
        </authorList>
    </citation>
    <scope>NUCLEOTIDE SEQUENCE</scope>
    <source>
        <tissue evidence="2">Fresh leaf tissue</tissue>
    </source>
</reference>
<keyword evidence="3" id="KW-1185">Reference proteome</keyword>
<name>A0A8J5TCD9_ZIZPA</name>
<comment type="caution">
    <text evidence="2">The sequence shown here is derived from an EMBL/GenBank/DDBJ whole genome shotgun (WGS) entry which is preliminary data.</text>
</comment>
<dbReference type="EMBL" id="JAAALK010000282">
    <property type="protein sequence ID" value="KAG8078203.1"/>
    <property type="molecule type" value="Genomic_DNA"/>
</dbReference>
<gene>
    <name evidence="2" type="ORF">GUJ93_ZPchr0007g5773</name>
</gene>
<dbReference type="Proteomes" id="UP000729402">
    <property type="component" value="Unassembled WGS sequence"/>
</dbReference>
<dbReference type="AlphaFoldDB" id="A0A8J5TCD9"/>
<reference evidence="2" key="2">
    <citation type="submission" date="2021-02" db="EMBL/GenBank/DDBJ databases">
        <authorList>
            <person name="Kimball J.A."/>
            <person name="Haas M.W."/>
            <person name="Macchietto M."/>
            <person name="Kono T."/>
            <person name="Duquette J."/>
            <person name="Shao M."/>
        </authorList>
    </citation>
    <scope>NUCLEOTIDE SEQUENCE</scope>
    <source>
        <tissue evidence="2">Fresh leaf tissue</tissue>
    </source>
</reference>
<protein>
    <submittedName>
        <fullName evidence="2">Uncharacterized protein</fullName>
    </submittedName>
</protein>